<keyword evidence="2" id="KW-1185">Reference proteome</keyword>
<gene>
    <name evidence="1" type="ORF">OG835_34965</name>
</gene>
<protein>
    <submittedName>
        <fullName evidence="1">Uncharacterized protein</fullName>
    </submittedName>
</protein>
<dbReference type="EMBL" id="CP109109">
    <property type="protein sequence ID" value="WSC01700.1"/>
    <property type="molecule type" value="Genomic_DNA"/>
</dbReference>
<accession>A0ACD4ZTC8</accession>
<evidence type="ECO:0000313" key="2">
    <source>
        <dbReference type="Proteomes" id="UP001348369"/>
    </source>
</evidence>
<dbReference type="Proteomes" id="UP001348369">
    <property type="component" value="Chromosome"/>
</dbReference>
<reference evidence="1" key="1">
    <citation type="submission" date="2022-10" db="EMBL/GenBank/DDBJ databases">
        <title>The complete genomes of actinobacterial strains from the NBC collection.</title>
        <authorList>
            <person name="Joergensen T.S."/>
            <person name="Alvarez Arevalo M."/>
            <person name="Sterndorff E.B."/>
            <person name="Faurdal D."/>
            <person name="Vuksanovic O."/>
            <person name="Mourched A.-S."/>
            <person name="Charusanti P."/>
            <person name="Shaw S."/>
            <person name="Blin K."/>
            <person name="Weber T."/>
        </authorList>
    </citation>
    <scope>NUCLEOTIDE SEQUENCE</scope>
    <source>
        <strain evidence="1">NBC 01771</strain>
    </source>
</reference>
<evidence type="ECO:0000313" key="1">
    <source>
        <dbReference type="EMBL" id="WSC01700.1"/>
    </source>
</evidence>
<proteinExistence type="predicted"/>
<name>A0ACD4ZTC8_9ACTN</name>
<organism evidence="1 2">
    <name type="scientific">Streptomyces scopuliridis</name>
    <dbReference type="NCBI Taxonomy" id="452529"/>
    <lineage>
        <taxon>Bacteria</taxon>
        <taxon>Bacillati</taxon>
        <taxon>Actinomycetota</taxon>
        <taxon>Actinomycetes</taxon>
        <taxon>Kitasatosporales</taxon>
        <taxon>Streptomycetaceae</taxon>
        <taxon>Streptomyces</taxon>
    </lineage>
</organism>
<sequence length="372" mass="40459">MLELLGVPAAHTDASAVDLARRLVEIAEILARNEEIAAEPAPVEEPWLANMTGIDDEQIAQHYVTLARWRSARLCVSVLRLSDTTRQAVAREGMAGDFWQLAAQAALSLDAALSLLVSISTGDDPAIAEFLDTATARLASAGQRATYIRATAKLPMFQSSEPKRTAPEPAAAVPSPQPGPPYEIRTATQADKEPMKEILSRRQAWAAGLSGAGPIPCDAHALIRVPQPGRQVLVLSEDHRVLGFMVLVRHESPGEGWSSDELHENTVHMTRVFTDPAGGYRLSSLMDTWAADYVARTEPGVQWIRCTVRHPRLAALLERAGWTQVRVIEDAVLRTTYLMQRAPRITPSLGAYVDSAVPSTSPEDAPRTSQES</sequence>